<evidence type="ECO:0000313" key="2">
    <source>
        <dbReference type="Proteomes" id="UP000270094"/>
    </source>
</evidence>
<evidence type="ECO:0000313" key="1">
    <source>
        <dbReference type="EMBL" id="VDM76263.1"/>
    </source>
</evidence>
<dbReference type="OrthoDB" id="5850953at2759"/>
<dbReference type="EMBL" id="UYYB01096639">
    <property type="protein sequence ID" value="VDM76263.1"/>
    <property type="molecule type" value="Genomic_DNA"/>
</dbReference>
<sequence>MCDEKSWIPFLIFTGAAYGPYAPRLGPYRSEGQHHSSHSHDHHSHGAPFQQLDWTTLQALPEPDRYLSALGVETYPGKFTSILLSDSAAGALVSNARPGWEGGQLISDSLPCLSPGIQITATAWKTQTASAAEQPKLQAEIFLLELLH</sequence>
<protein>
    <submittedName>
        <fullName evidence="1">Uncharacterized protein</fullName>
    </submittedName>
</protein>
<name>A0A3P7J6U3_STRVU</name>
<accession>A0A3P7J6U3</accession>
<dbReference type="AlphaFoldDB" id="A0A3P7J6U3"/>
<gene>
    <name evidence="1" type="ORF">SVUK_LOCUS11261</name>
</gene>
<proteinExistence type="predicted"/>
<reference evidence="1 2" key="1">
    <citation type="submission" date="2018-11" db="EMBL/GenBank/DDBJ databases">
        <authorList>
            <consortium name="Pathogen Informatics"/>
        </authorList>
    </citation>
    <scope>NUCLEOTIDE SEQUENCE [LARGE SCALE GENOMIC DNA]</scope>
</reference>
<dbReference type="Proteomes" id="UP000270094">
    <property type="component" value="Unassembled WGS sequence"/>
</dbReference>
<keyword evidence="2" id="KW-1185">Reference proteome</keyword>
<organism evidence="1 2">
    <name type="scientific">Strongylus vulgaris</name>
    <name type="common">Blood worm</name>
    <dbReference type="NCBI Taxonomy" id="40348"/>
    <lineage>
        <taxon>Eukaryota</taxon>
        <taxon>Metazoa</taxon>
        <taxon>Ecdysozoa</taxon>
        <taxon>Nematoda</taxon>
        <taxon>Chromadorea</taxon>
        <taxon>Rhabditida</taxon>
        <taxon>Rhabditina</taxon>
        <taxon>Rhabditomorpha</taxon>
        <taxon>Strongyloidea</taxon>
        <taxon>Strongylidae</taxon>
        <taxon>Strongylus</taxon>
    </lineage>
</organism>